<gene>
    <name evidence="2" type="ORF">C9374_002258</name>
</gene>
<protein>
    <recommendedName>
        <fullName evidence="1">DUF4116 domain-containing protein</fullName>
    </recommendedName>
</protein>
<keyword evidence="3" id="KW-1185">Reference proteome</keyword>
<evidence type="ECO:0000313" key="2">
    <source>
        <dbReference type="EMBL" id="KAG2386514.1"/>
    </source>
</evidence>
<sequence>MTCIAPTADHGARVVLLESLLHEETESAPSHHELIKFLKQSFQREATQVLRKYYYWDLVKNKPSSFLEIPTEFHSDYDIVFTAVQRIPSHLTLVKDREIVMRCMTSSENQCLSLYSFLGTEFKLDVEIASIALKICLNDYKSMASSLRSNADLALQVVRQNGLLLELVHKTCRMKNRMVQITALEQNGMALQFLSHELKNTYELALTAVTQNGAAIQFISRELKKRDEIITAALNSNTRAYYYLHPTLRLKYAEERGDLTYPYDDIFIRQRKIPYIVCNDRPCQVVRKTYSRWFKKCHIDCKDIFTGETLTLNYLTPQSIVHIPFIWTFEYFVEYIEGDEVVLTQRKTLQVVSKKLSSLFENSNSQLFNELTVKNESSNKIVKIVKSMGIERVVDVLMDG</sequence>
<feature type="domain" description="DUF4116" evidence="1">
    <location>
        <begin position="181"/>
        <end position="224"/>
    </location>
</feature>
<evidence type="ECO:0000259" key="1">
    <source>
        <dbReference type="Pfam" id="PF13475"/>
    </source>
</evidence>
<dbReference type="InterPro" id="IPR025197">
    <property type="entry name" value="DUF4116"/>
</dbReference>
<dbReference type="AlphaFoldDB" id="A0AA88KM32"/>
<accession>A0AA88KM32</accession>
<organism evidence="2 3">
    <name type="scientific">Naegleria lovaniensis</name>
    <name type="common">Amoeba</name>
    <dbReference type="NCBI Taxonomy" id="51637"/>
    <lineage>
        <taxon>Eukaryota</taxon>
        <taxon>Discoba</taxon>
        <taxon>Heterolobosea</taxon>
        <taxon>Tetramitia</taxon>
        <taxon>Eutetramitia</taxon>
        <taxon>Vahlkampfiidae</taxon>
        <taxon>Naegleria</taxon>
    </lineage>
</organism>
<proteinExistence type="predicted"/>
<dbReference type="GeneID" id="68094714"/>
<dbReference type="Pfam" id="PF13475">
    <property type="entry name" value="DUF4116"/>
    <property type="match status" value="1"/>
</dbReference>
<name>A0AA88KM32_NAELO</name>
<evidence type="ECO:0000313" key="3">
    <source>
        <dbReference type="Proteomes" id="UP000816034"/>
    </source>
</evidence>
<dbReference type="EMBL" id="PYSW02000015">
    <property type="protein sequence ID" value="KAG2386514.1"/>
    <property type="molecule type" value="Genomic_DNA"/>
</dbReference>
<dbReference type="RefSeq" id="XP_044550506.1">
    <property type="nucleotide sequence ID" value="XM_044691656.1"/>
</dbReference>
<reference evidence="2 3" key="1">
    <citation type="journal article" date="2018" name="BMC Genomics">
        <title>The genome of Naegleria lovaniensis, the basis for a comparative approach to unravel pathogenicity factors of the human pathogenic amoeba N. fowleri.</title>
        <authorList>
            <person name="Liechti N."/>
            <person name="Schurch N."/>
            <person name="Bruggmann R."/>
            <person name="Wittwer M."/>
        </authorList>
    </citation>
    <scope>NUCLEOTIDE SEQUENCE [LARGE SCALE GENOMIC DNA]</scope>
    <source>
        <strain evidence="2 3">ATCC 30569</strain>
    </source>
</reference>
<comment type="caution">
    <text evidence="2">The sequence shown here is derived from an EMBL/GenBank/DDBJ whole genome shotgun (WGS) entry which is preliminary data.</text>
</comment>
<dbReference type="Proteomes" id="UP000816034">
    <property type="component" value="Unassembled WGS sequence"/>
</dbReference>